<dbReference type="GO" id="GO:0003677">
    <property type="term" value="F:DNA binding"/>
    <property type="evidence" value="ECO:0007669"/>
    <property type="project" value="InterPro"/>
</dbReference>
<evidence type="ECO:0000313" key="4">
    <source>
        <dbReference type="Proteomes" id="UP000276741"/>
    </source>
</evidence>
<reference evidence="2" key="3">
    <citation type="journal article" date="2019" name="BMC Res. Notes">
        <title>Complete genome sequence of the Sulfodiicoccus acidiphilus strain HS-1T, the first crenarchaeon that lacks polB3, isolated from an acidic hot spring in Ohwaku-dani, Hakone, Japan.</title>
        <authorList>
            <person name="Sakai H.D."/>
            <person name="Kurosawa N."/>
        </authorList>
    </citation>
    <scope>NUCLEOTIDE SEQUENCE</scope>
    <source>
        <strain evidence="2">HS-1</strain>
    </source>
</reference>
<name>A0A348B1A7_9CREN</name>
<dbReference type="AlphaFoldDB" id="A0A348B1A7"/>
<dbReference type="Pfam" id="PF04014">
    <property type="entry name" value="MazE_antitoxin"/>
    <property type="match status" value="1"/>
</dbReference>
<protein>
    <recommendedName>
        <fullName evidence="1">SpoVT-AbrB domain-containing protein</fullName>
    </recommendedName>
</protein>
<dbReference type="OrthoDB" id="40991at2157"/>
<reference evidence="3" key="1">
    <citation type="journal article" date="2014" name="Int. J. Syst. Evol. Microbiol.">
        <title>Complete genome sequence of Corynebacterium casei LMG S-19264T (=DSM 44701T), isolated from a smear-ripened cheese.</title>
        <authorList>
            <consortium name="US DOE Joint Genome Institute (JGI-PGF)"/>
            <person name="Walter F."/>
            <person name="Albersmeier A."/>
            <person name="Kalinowski J."/>
            <person name="Ruckert C."/>
        </authorList>
    </citation>
    <scope>NUCLEOTIDE SEQUENCE</scope>
    <source>
        <strain evidence="3">JCM 31740</strain>
    </source>
</reference>
<dbReference type="Proteomes" id="UP000276741">
    <property type="component" value="Chromosome"/>
</dbReference>
<dbReference type="GeneID" id="38665851"/>
<dbReference type="InterPro" id="IPR038078">
    <property type="entry name" value="PhoU-like_sf"/>
</dbReference>
<gene>
    <name evidence="3" type="ORF">GCM10007116_06860</name>
    <name evidence="2" type="ORF">HS1genome_0348</name>
</gene>
<dbReference type="Proteomes" id="UP000616143">
    <property type="component" value="Unassembled WGS sequence"/>
</dbReference>
<keyword evidence="4" id="KW-1185">Reference proteome</keyword>
<reference evidence="4" key="2">
    <citation type="submission" date="2018-04" db="EMBL/GenBank/DDBJ databases">
        <title>Complete genome sequence of Sulfodiicoccus acidiphilus strain HS-1.</title>
        <authorList>
            <person name="Sakai H.D."/>
            <person name="Kurosawa N."/>
        </authorList>
    </citation>
    <scope>NUCLEOTIDE SEQUENCE [LARGE SCALE GENOMIC DNA]</scope>
    <source>
        <strain evidence="4">HS-1</strain>
    </source>
</reference>
<dbReference type="SMART" id="SM00966">
    <property type="entry name" value="SpoVT_AbrB"/>
    <property type="match status" value="1"/>
</dbReference>
<sequence>MERDSVRRVQVTGGSTFIVSLPKDWVKAVQLKAGDEVAVIRRPDMKLLIVPKTRYRSSANRITIKCGNGNRDIVVRDFVSYYIAGHSLITLVCPNMRNDDRSYVKDQVRRRLLGAEVIEEDAEKFSVQFLVGVSELSVSKTIARTSTISYHMLKDAVRALSTGDVDLAGEVSARDDEVDRFYFYVARQLSMSSLNQEILEEDGFSMWHVINIYAVARSIERVADHATRLANLAQDAVKGGQTLEKVVKVADAVISVYRDSTQAFSKKDRTASHAILSSMGTMASTFREVTQEAVSVPDVKSATALVLAMESLRRVYRYSIDIAESTVDMLAKDEPLRS</sequence>
<dbReference type="GO" id="GO:0045936">
    <property type="term" value="P:negative regulation of phosphate metabolic process"/>
    <property type="evidence" value="ECO:0007669"/>
    <property type="project" value="InterPro"/>
</dbReference>
<evidence type="ECO:0000259" key="1">
    <source>
        <dbReference type="SMART" id="SM00966"/>
    </source>
</evidence>
<evidence type="ECO:0000313" key="2">
    <source>
        <dbReference type="EMBL" id="BBD71959.1"/>
    </source>
</evidence>
<dbReference type="EMBL" id="BMQS01000005">
    <property type="protein sequence ID" value="GGT91767.1"/>
    <property type="molecule type" value="Genomic_DNA"/>
</dbReference>
<dbReference type="InterPro" id="IPR026022">
    <property type="entry name" value="PhoU_dom"/>
</dbReference>
<dbReference type="SUPFAM" id="SSF109755">
    <property type="entry name" value="PhoU-like"/>
    <property type="match status" value="1"/>
</dbReference>
<dbReference type="PANTHER" id="PTHR42930:SF2">
    <property type="entry name" value="PHOU DOMAIN-CONTAINING PROTEIN"/>
    <property type="match status" value="1"/>
</dbReference>
<dbReference type="InterPro" id="IPR028366">
    <property type="entry name" value="PhoU"/>
</dbReference>
<dbReference type="RefSeq" id="WP_126449262.1">
    <property type="nucleotide sequence ID" value="NZ_AP018553.1"/>
</dbReference>
<dbReference type="KEGG" id="sacd:HS1genome_0348"/>
<accession>A0A348B1A7</accession>
<feature type="domain" description="SpoVT-AbrB" evidence="1">
    <location>
        <begin position="11"/>
        <end position="57"/>
    </location>
</feature>
<dbReference type="Pfam" id="PF01895">
    <property type="entry name" value="PhoU"/>
    <property type="match status" value="1"/>
</dbReference>
<organism evidence="2 4">
    <name type="scientific">Sulfodiicoccus acidiphilus</name>
    <dbReference type="NCBI Taxonomy" id="1670455"/>
    <lineage>
        <taxon>Archaea</taxon>
        <taxon>Thermoproteota</taxon>
        <taxon>Thermoprotei</taxon>
        <taxon>Sulfolobales</taxon>
        <taxon>Sulfolobaceae</taxon>
        <taxon>Sulfodiicoccus</taxon>
    </lineage>
</organism>
<reference evidence="3" key="4">
    <citation type="submission" date="2020-09" db="EMBL/GenBank/DDBJ databases">
        <authorList>
            <person name="Sun Q."/>
            <person name="Ohkuma M."/>
        </authorList>
    </citation>
    <scope>NUCLEOTIDE SEQUENCE</scope>
    <source>
        <strain evidence="3">JCM 31740</strain>
    </source>
</reference>
<dbReference type="GO" id="GO:0030643">
    <property type="term" value="P:intracellular phosphate ion homeostasis"/>
    <property type="evidence" value="ECO:0007669"/>
    <property type="project" value="InterPro"/>
</dbReference>
<dbReference type="InterPro" id="IPR007159">
    <property type="entry name" value="SpoVT-AbrB_dom"/>
</dbReference>
<evidence type="ECO:0000313" key="3">
    <source>
        <dbReference type="EMBL" id="GGT91767.1"/>
    </source>
</evidence>
<dbReference type="Gene3D" id="1.20.58.220">
    <property type="entry name" value="Phosphate transport system protein phou homolog 2, domain 2"/>
    <property type="match status" value="1"/>
</dbReference>
<dbReference type="EMBL" id="AP018553">
    <property type="protein sequence ID" value="BBD71959.1"/>
    <property type="molecule type" value="Genomic_DNA"/>
</dbReference>
<proteinExistence type="predicted"/>
<dbReference type="PANTHER" id="PTHR42930">
    <property type="entry name" value="PHOSPHATE-SPECIFIC TRANSPORT SYSTEM ACCESSORY PROTEIN PHOU"/>
    <property type="match status" value="1"/>
</dbReference>